<feature type="region of interest" description="Disordered" evidence="1">
    <location>
        <begin position="364"/>
        <end position="387"/>
    </location>
</feature>
<evidence type="ECO:0000256" key="1">
    <source>
        <dbReference type="SAM" id="MobiDB-lite"/>
    </source>
</evidence>
<dbReference type="SUPFAM" id="SSF48371">
    <property type="entry name" value="ARM repeat"/>
    <property type="match status" value="1"/>
</dbReference>
<dbReference type="AlphaFoldDB" id="A0AAV6TPE0"/>
<gene>
    <name evidence="3" type="ORF">JTE90_002520</name>
</gene>
<evidence type="ECO:0000313" key="3">
    <source>
        <dbReference type="EMBL" id="KAG8173862.1"/>
    </source>
</evidence>
<evidence type="ECO:0000259" key="2">
    <source>
        <dbReference type="Pfam" id="PF21140"/>
    </source>
</evidence>
<dbReference type="Proteomes" id="UP000827092">
    <property type="component" value="Unassembled WGS sequence"/>
</dbReference>
<evidence type="ECO:0000313" key="4">
    <source>
        <dbReference type="Proteomes" id="UP000827092"/>
    </source>
</evidence>
<feature type="compositionally biased region" description="Basic and acidic residues" evidence="1">
    <location>
        <begin position="202"/>
        <end position="211"/>
    </location>
</feature>
<comment type="caution">
    <text evidence="3">The sequence shown here is derived from an EMBL/GenBank/DDBJ whole genome shotgun (WGS) entry which is preliminary data.</text>
</comment>
<name>A0AAV6TPE0_9ARAC</name>
<reference evidence="3 4" key="1">
    <citation type="journal article" date="2022" name="Nat. Ecol. Evol.">
        <title>A masculinizing supergene underlies an exaggerated male reproductive morph in a spider.</title>
        <authorList>
            <person name="Hendrickx F."/>
            <person name="De Corte Z."/>
            <person name="Sonet G."/>
            <person name="Van Belleghem S.M."/>
            <person name="Kostlbacher S."/>
            <person name="Vangestel C."/>
        </authorList>
    </citation>
    <scope>NUCLEOTIDE SEQUENCE [LARGE SCALE GENOMIC DNA]</scope>
    <source>
        <strain evidence="3">W744_W776</strain>
    </source>
</reference>
<organism evidence="3 4">
    <name type="scientific">Oedothorax gibbosus</name>
    <dbReference type="NCBI Taxonomy" id="931172"/>
    <lineage>
        <taxon>Eukaryota</taxon>
        <taxon>Metazoa</taxon>
        <taxon>Ecdysozoa</taxon>
        <taxon>Arthropoda</taxon>
        <taxon>Chelicerata</taxon>
        <taxon>Arachnida</taxon>
        <taxon>Araneae</taxon>
        <taxon>Araneomorphae</taxon>
        <taxon>Entelegynae</taxon>
        <taxon>Araneoidea</taxon>
        <taxon>Linyphiidae</taxon>
        <taxon>Erigoninae</taxon>
        <taxon>Oedothorax</taxon>
    </lineage>
</organism>
<dbReference type="InterPro" id="IPR049485">
    <property type="entry name" value="eIF4G1-like_eIF4E-bd"/>
</dbReference>
<dbReference type="PANTHER" id="PTHR23253:SF78">
    <property type="entry name" value="EUKARYOTIC TRANSLATION INITIATION FACTOR 4G1, ISOFORM B-RELATED"/>
    <property type="match status" value="1"/>
</dbReference>
<dbReference type="PANTHER" id="PTHR23253">
    <property type="entry name" value="EUKARYOTIC TRANSLATION INITIATION FACTOR 4 GAMMA"/>
    <property type="match status" value="1"/>
</dbReference>
<feature type="region of interest" description="Disordered" evidence="1">
    <location>
        <begin position="192"/>
        <end position="211"/>
    </location>
</feature>
<keyword evidence="4" id="KW-1185">Reference proteome</keyword>
<dbReference type="GO" id="GO:0016281">
    <property type="term" value="C:eukaryotic translation initiation factor 4F complex"/>
    <property type="evidence" value="ECO:0007669"/>
    <property type="project" value="TreeGrafter"/>
</dbReference>
<dbReference type="Pfam" id="PF21140">
    <property type="entry name" value="eIF4G1-like_eIF4E-bd"/>
    <property type="match status" value="2"/>
</dbReference>
<sequence>MKCLLQTHQWSPLNPEGKKQYDRDFLLQLQGQPKSLCKPTNLPNLDVIKDKAHIQRLTEVNRVVPQIIPQVQYNDPFMPQYARAGAPRLPHSLVNRCSQQGRGKTPRKILSFSSSPSQNIKFHESENAYKPLNKLSLSDVTADPLKAPVSPTPVTVAPLPPIPAPVERMPSPVLIVNSDILTTIPFPVESKKNKAKKKKDYNKKGESKEGGEMDAFLVDNKPEATPVSPTPVTVAPVPPIPAPYERMPSPVPIVDSDILATIPFPEENKENVSDDPSKIVLKYSYKEDQWSPLNPEGKKQYGRDFLLQLQGQPKSLCKPTNLPNLDVIKDKAHIQRLTEVNRVVPQIIPQVRYNDPFMPQYARTGAPRLPHPPINRRSQQGRGGEKPRKIISFSSSLTQNIKLHESENAWKPLNKLSLSDIAADEYICDKLEFTVSPTKVKSNVQMTIEEIKKKLISLLKENEANESVFDWIDANVSENSEPTFIRALVTAIHEHVITGSGANCELSNQHYKNRTALLSR</sequence>
<dbReference type="Gene3D" id="1.25.40.180">
    <property type="match status" value="1"/>
</dbReference>
<accession>A0AAV6TPE0</accession>
<dbReference type="EMBL" id="JAFNEN010001461">
    <property type="protein sequence ID" value="KAG8173862.1"/>
    <property type="molecule type" value="Genomic_DNA"/>
</dbReference>
<feature type="domain" description="Translation initiation factor eIF4G-like eIF4E-binding" evidence="2">
    <location>
        <begin position="8"/>
        <end position="31"/>
    </location>
</feature>
<dbReference type="InterPro" id="IPR016024">
    <property type="entry name" value="ARM-type_fold"/>
</dbReference>
<feature type="domain" description="Translation initiation factor eIF4G-like eIF4E-binding" evidence="2">
    <location>
        <begin position="284"/>
        <end position="311"/>
    </location>
</feature>
<proteinExistence type="predicted"/>
<dbReference type="GO" id="GO:0003743">
    <property type="term" value="F:translation initiation factor activity"/>
    <property type="evidence" value="ECO:0007669"/>
    <property type="project" value="TreeGrafter"/>
</dbReference>
<dbReference type="GO" id="GO:0003729">
    <property type="term" value="F:mRNA binding"/>
    <property type="evidence" value="ECO:0007669"/>
    <property type="project" value="TreeGrafter"/>
</dbReference>
<protein>
    <recommendedName>
        <fullName evidence="2">Translation initiation factor eIF4G-like eIF4E-binding domain-containing protein</fullName>
    </recommendedName>
</protein>